<reference evidence="2 3" key="1">
    <citation type="journal article" date="2019" name="Commun. Biol.">
        <title>The bagworm genome reveals a unique fibroin gene that provides high tensile strength.</title>
        <authorList>
            <person name="Kono N."/>
            <person name="Nakamura H."/>
            <person name="Ohtoshi R."/>
            <person name="Tomita M."/>
            <person name="Numata K."/>
            <person name="Arakawa K."/>
        </authorList>
    </citation>
    <scope>NUCLEOTIDE SEQUENCE [LARGE SCALE GENOMIC DNA]</scope>
</reference>
<evidence type="ECO:0000256" key="1">
    <source>
        <dbReference type="SAM" id="SignalP"/>
    </source>
</evidence>
<dbReference type="EMBL" id="BGZK01000869">
    <property type="protein sequence ID" value="GBP63400.1"/>
    <property type="molecule type" value="Genomic_DNA"/>
</dbReference>
<keyword evidence="1" id="KW-0732">Signal</keyword>
<dbReference type="Proteomes" id="UP000299102">
    <property type="component" value="Unassembled WGS sequence"/>
</dbReference>
<organism evidence="2 3">
    <name type="scientific">Eumeta variegata</name>
    <name type="common">Bagworm moth</name>
    <name type="synonym">Eumeta japonica</name>
    <dbReference type="NCBI Taxonomy" id="151549"/>
    <lineage>
        <taxon>Eukaryota</taxon>
        <taxon>Metazoa</taxon>
        <taxon>Ecdysozoa</taxon>
        <taxon>Arthropoda</taxon>
        <taxon>Hexapoda</taxon>
        <taxon>Insecta</taxon>
        <taxon>Pterygota</taxon>
        <taxon>Neoptera</taxon>
        <taxon>Endopterygota</taxon>
        <taxon>Lepidoptera</taxon>
        <taxon>Glossata</taxon>
        <taxon>Ditrysia</taxon>
        <taxon>Tineoidea</taxon>
        <taxon>Psychidae</taxon>
        <taxon>Oiketicinae</taxon>
        <taxon>Eumeta</taxon>
    </lineage>
</organism>
<feature type="chain" id="PRO_5020025855" description="Secreted protein" evidence="1">
    <location>
        <begin position="21"/>
        <end position="79"/>
    </location>
</feature>
<sequence>MRCFIVFSFVEALLLNLVHLKDHPTYTAAAAGSSPRPHRYFSYEYIIICTKLKGPQPQDCGAVPDATRKLQRAPRPMKF</sequence>
<proteinExistence type="predicted"/>
<feature type="signal peptide" evidence="1">
    <location>
        <begin position="1"/>
        <end position="20"/>
    </location>
</feature>
<accession>A0A4C1XJV9</accession>
<comment type="caution">
    <text evidence="2">The sequence shown here is derived from an EMBL/GenBank/DDBJ whole genome shotgun (WGS) entry which is preliminary data.</text>
</comment>
<keyword evidence="3" id="KW-1185">Reference proteome</keyword>
<gene>
    <name evidence="2" type="ORF">EVAR_35290_1</name>
</gene>
<name>A0A4C1XJV9_EUMVA</name>
<dbReference type="AlphaFoldDB" id="A0A4C1XJV9"/>
<evidence type="ECO:0000313" key="2">
    <source>
        <dbReference type="EMBL" id="GBP63400.1"/>
    </source>
</evidence>
<protein>
    <recommendedName>
        <fullName evidence="4">Secreted protein</fullName>
    </recommendedName>
</protein>
<evidence type="ECO:0000313" key="3">
    <source>
        <dbReference type="Proteomes" id="UP000299102"/>
    </source>
</evidence>
<evidence type="ECO:0008006" key="4">
    <source>
        <dbReference type="Google" id="ProtNLM"/>
    </source>
</evidence>